<dbReference type="AlphaFoldDB" id="A0A517DZX1"/>
<dbReference type="Proteomes" id="UP000320776">
    <property type="component" value="Chromosome"/>
</dbReference>
<accession>A0A517DZX1</accession>
<keyword evidence="2" id="KW-1133">Transmembrane helix</keyword>
<feature type="region of interest" description="Disordered" evidence="1">
    <location>
        <begin position="1"/>
        <end position="33"/>
    </location>
</feature>
<reference evidence="3 4" key="1">
    <citation type="submission" date="2019-02" db="EMBL/GenBank/DDBJ databases">
        <title>Closed genome of Sporomusa termitida DSM 4440.</title>
        <authorList>
            <person name="Poehlein A."/>
            <person name="Daniel R."/>
        </authorList>
    </citation>
    <scope>NUCLEOTIDE SEQUENCE [LARGE SCALE GENOMIC DNA]</scope>
    <source>
        <strain evidence="3 4">DSM 4440</strain>
    </source>
</reference>
<evidence type="ECO:0000256" key="1">
    <source>
        <dbReference type="SAM" id="MobiDB-lite"/>
    </source>
</evidence>
<keyword evidence="2" id="KW-0812">Transmembrane</keyword>
<protein>
    <submittedName>
        <fullName evidence="3">Uncharacterized protein</fullName>
    </submittedName>
</protein>
<keyword evidence="4" id="KW-1185">Reference proteome</keyword>
<dbReference type="EMBL" id="CP036259">
    <property type="protein sequence ID" value="QDR82891.1"/>
    <property type="molecule type" value="Genomic_DNA"/>
</dbReference>
<feature type="transmembrane region" description="Helical" evidence="2">
    <location>
        <begin position="53"/>
        <end position="72"/>
    </location>
</feature>
<sequence>MDALGSRAYQDDTLGPGPTRMDALGSQTYQDDTLGPGPTCTDALVSRAYHGRYAWPGTVVLCCAMLLLNATAFIYYHVYSIVSITILSFTYEFNLAII</sequence>
<evidence type="ECO:0000256" key="2">
    <source>
        <dbReference type="SAM" id="Phobius"/>
    </source>
</evidence>
<evidence type="ECO:0000313" key="3">
    <source>
        <dbReference type="EMBL" id="QDR82891.1"/>
    </source>
</evidence>
<organism evidence="3 4">
    <name type="scientific">Sporomusa termitida</name>
    <dbReference type="NCBI Taxonomy" id="2377"/>
    <lineage>
        <taxon>Bacteria</taxon>
        <taxon>Bacillati</taxon>
        <taxon>Bacillota</taxon>
        <taxon>Negativicutes</taxon>
        <taxon>Selenomonadales</taxon>
        <taxon>Sporomusaceae</taxon>
        <taxon>Sporomusa</taxon>
    </lineage>
</organism>
<dbReference type="KEGG" id="sted:SPTER_43350"/>
<name>A0A517DZX1_9FIRM</name>
<proteinExistence type="predicted"/>
<gene>
    <name evidence="3" type="ORF">SPTER_43350</name>
</gene>
<keyword evidence="2" id="KW-0472">Membrane</keyword>
<evidence type="ECO:0000313" key="4">
    <source>
        <dbReference type="Proteomes" id="UP000320776"/>
    </source>
</evidence>